<organism evidence="2 3">
    <name type="scientific">Periconia digitata</name>
    <dbReference type="NCBI Taxonomy" id="1303443"/>
    <lineage>
        <taxon>Eukaryota</taxon>
        <taxon>Fungi</taxon>
        <taxon>Dikarya</taxon>
        <taxon>Ascomycota</taxon>
        <taxon>Pezizomycotina</taxon>
        <taxon>Dothideomycetes</taxon>
        <taxon>Pleosporomycetidae</taxon>
        <taxon>Pleosporales</taxon>
        <taxon>Massarineae</taxon>
        <taxon>Periconiaceae</taxon>
        <taxon>Periconia</taxon>
    </lineage>
</organism>
<accession>A0A9W4XRP8</accession>
<protein>
    <submittedName>
        <fullName evidence="2">Uncharacterized protein</fullName>
    </submittedName>
</protein>
<keyword evidence="3" id="KW-1185">Reference proteome</keyword>
<evidence type="ECO:0000313" key="3">
    <source>
        <dbReference type="Proteomes" id="UP001152607"/>
    </source>
</evidence>
<name>A0A9W4XRP8_9PLEO</name>
<dbReference type="Proteomes" id="UP001152607">
    <property type="component" value="Unassembled WGS sequence"/>
</dbReference>
<proteinExistence type="predicted"/>
<reference evidence="2" key="1">
    <citation type="submission" date="2023-01" db="EMBL/GenBank/DDBJ databases">
        <authorList>
            <person name="Van Ghelder C."/>
            <person name="Rancurel C."/>
        </authorList>
    </citation>
    <scope>NUCLEOTIDE SEQUENCE</scope>
    <source>
        <strain evidence="2">CNCM I-4278</strain>
    </source>
</reference>
<evidence type="ECO:0000256" key="1">
    <source>
        <dbReference type="SAM" id="MobiDB-lite"/>
    </source>
</evidence>
<feature type="compositionally biased region" description="Polar residues" evidence="1">
    <location>
        <begin position="67"/>
        <end position="78"/>
    </location>
</feature>
<gene>
    <name evidence="2" type="ORF">PDIGIT_LOCUS3346</name>
</gene>
<dbReference type="EMBL" id="CAOQHR010000002">
    <property type="protein sequence ID" value="CAI6314448.1"/>
    <property type="molecule type" value="Genomic_DNA"/>
</dbReference>
<feature type="region of interest" description="Disordered" evidence="1">
    <location>
        <begin position="1"/>
        <end position="36"/>
    </location>
</feature>
<feature type="compositionally biased region" description="Polar residues" evidence="1">
    <location>
        <begin position="15"/>
        <end position="29"/>
    </location>
</feature>
<evidence type="ECO:0000313" key="2">
    <source>
        <dbReference type="EMBL" id="CAI6314448.1"/>
    </source>
</evidence>
<comment type="caution">
    <text evidence="2">The sequence shown here is derived from an EMBL/GenBank/DDBJ whole genome shotgun (WGS) entry which is preliminary data.</text>
</comment>
<feature type="region of interest" description="Disordered" evidence="1">
    <location>
        <begin position="48"/>
        <end position="80"/>
    </location>
</feature>
<dbReference type="AlphaFoldDB" id="A0A9W4XRP8"/>
<sequence length="180" mass="20537">MYMTAKKLGLHRPRITNSLPPRTNQQPRNSWERKRKKKSYIDSIVPLHSPNCIDTQQTEHAGRNPRHFSTSSTPSKDLTSFHPEPPWNLLYPRVYLSSTHSSSSSSMNSKYKLSKLNISTPSIFFPRAKEHPCAIVRFAQIRNLAASHVFCSHSCRDSNLPEMALGRIVCMPISNYRGTD</sequence>